<proteinExistence type="inferred from homology"/>
<dbReference type="PANTHER" id="PTHR10173">
    <property type="entry name" value="METHIONINE SULFOXIDE REDUCTASE"/>
    <property type="match status" value="1"/>
</dbReference>
<accession>A0AAE0VH12</accession>
<keyword evidence="4 6" id="KW-0560">Oxidoreductase</keyword>
<keyword evidence="2 6" id="KW-0479">Metal-binding</keyword>
<dbReference type="InterPro" id="IPR011057">
    <property type="entry name" value="Mss4-like_sf"/>
</dbReference>
<dbReference type="SUPFAM" id="SSF51316">
    <property type="entry name" value="Mss4-like"/>
    <property type="match status" value="1"/>
</dbReference>
<evidence type="ECO:0000256" key="1">
    <source>
        <dbReference type="ARBA" id="ARBA00007174"/>
    </source>
</evidence>
<dbReference type="GO" id="GO:0046872">
    <property type="term" value="F:metal ion binding"/>
    <property type="evidence" value="ECO:0007669"/>
    <property type="project" value="UniProtKB-KW"/>
</dbReference>
<gene>
    <name evidence="8" type="ORF">CHS0354_020802</name>
</gene>
<keyword evidence="9" id="KW-1185">Reference proteome</keyword>
<keyword evidence="3 6" id="KW-0862">Zinc</keyword>
<dbReference type="Gene3D" id="2.170.150.20">
    <property type="entry name" value="Peptide methionine sulfoxide reductase"/>
    <property type="match status" value="1"/>
</dbReference>
<evidence type="ECO:0000256" key="4">
    <source>
        <dbReference type="ARBA" id="ARBA00023002"/>
    </source>
</evidence>
<comment type="function">
    <text evidence="6">Methionine-sulfoxide reductase that specifically reduces methionine (R)-sulfoxide back to methionine. While in many cases methionine oxidation is the result of random oxidation following oxidative stress, methionine oxidation is also a post-translational modification that takes place on specific residues.</text>
</comment>
<comment type="catalytic activity">
    <reaction evidence="5 6">
        <text>L-methionyl-[protein] + [thioredoxin]-disulfide + H2O = L-methionyl-(R)-S-oxide-[protein] + [thioredoxin]-dithiol</text>
        <dbReference type="Rhea" id="RHEA:24164"/>
        <dbReference type="Rhea" id="RHEA-COMP:10698"/>
        <dbReference type="Rhea" id="RHEA-COMP:10700"/>
        <dbReference type="Rhea" id="RHEA-COMP:12313"/>
        <dbReference type="Rhea" id="RHEA-COMP:12314"/>
        <dbReference type="ChEBI" id="CHEBI:15377"/>
        <dbReference type="ChEBI" id="CHEBI:16044"/>
        <dbReference type="ChEBI" id="CHEBI:29950"/>
        <dbReference type="ChEBI" id="CHEBI:45764"/>
        <dbReference type="ChEBI" id="CHEBI:50058"/>
        <dbReference type="EC" id="1.8.4.12"/>
    </reaction>
</comment>
<dbReference type="PROSITE" id="PS51790">
    <property type="entry name" value="MSRB"/>
    <property type="match status" value="1"/>
</dbReference>
<evidence type="ECO:0000313" key="8">
    <source>
        <dbReference type="EMBL" id="KAK3577963.1"/>
    </source>
</evidence>
<evidence type="ECO:0000256" key="3">
    <source>
        <dbReference type="ARBA" id="ARBA00022833"/>
    </source>
</evidence>
<dbReference type="NCBIfam" id="TIGR00357">
    <property type="entry name" value="peptide-methionine (R)-S-oxide reductase MsrB"/>
    <property type="match status" value="1"/>
</dbReference>
<reference evidence="8" key="2">
    <citation type="journal article" date="2021" name="Genome Biol. Evol.">
        <title>Developing a high-quality reference genome for a parasitic bivalve with doubly uniparental inheritance (Bivalvia: Unionida).</title>
        <authorList>
            <person name="Smith C.H."/>
        </authorList>
    </citation>
    <scope>NUCLEOTIDE SEQUENCE</scope>
    <source>
        <strain evidence="8">CHS0354</strain>
        <tissue evidence="8">Mantle</tissue>
    </source>
</reference>
<dbReference type="InterPro" id="IPR002579">
    <property type="entry name" value="Met_Sox_Rdtase_MsrB_dom"/>
</dbReference>
<dbReference type="EMBL" id="JAEAOA010001267">
    <property type="protein sequence ID" value="KAK3577963.1"/>
    <property type="molecule type" value="Genomic_DNA"/>
</dbReference>
<feature type="domain" description="MsrB" evidence="7">
    <location>
        <begin position="56"/>
        <end position="185"/>
    </location>
</feature>
<dbReference type="GO" id="GO:0006979">
    <property type="term" value="P:response to oxidative stress"/>
    <property type="evidence" value="ECO:0007669"/>
    <property type="project" value="InterPro"/>
</dbReference>
<evidence type="ECO:0000313" key="9">
    <source>
        <dbReference type="Proteomes" id="UP001195483"/>
    </source>
</evidence>
<dbReference type="AlphaFoldDB" id="A0AAE0VH12"/>
<evidence type="ECO:0000256" key="5">
    <source>
        <dbReference type="ARBA" id="ARBA00048488"/>
    </source>
</evidence>
<reference evidence="8" key="3">
    <citation type="submission" date="2023-05" db="EMBL/GenBank/DDBJ databases">
        <authorList>
            <person name="Smith C.H."/>
        </authorList>
    </citation>
    <scope>NUCLEOTIDE SEQUENCE</scope>
    <source>
        <strain evidence="8">CHS0354</strain>
        <tissue evidence="8">Mantle</tissue>
    </source>
</reference>
<dbReference type="GO" id="GO:0005737">
    <property type="term" value="C:cytoplasm"/>
    <property type="evidence" value="ECO:0007669"/>
    <property type="project" value="TreeGrafter"/>
</dbReference>
<protein>
    <recommendedName>
        <fullName evidence="6">Peptide-methionine (R)-S-oxide reductase</fullName>
        <ecNumber evidence="6">1.8.4.12</ecNumber>
    </recommendedName>
</protein>
<dbReference type="GO" id="GO:0033743">
    <property type="term" value="F:peptide-methionine (R)-S-oxide reductase activity"/>
    <property type="evidence" value="ECO:0007669"/>
    <property type="project" value="UniProtKB-EC"/>
</dbReference>
<comment type="similarity">
    <text evidence="1 6">Belongs to the MsrB Met sulfoxide reductase family.</text>
</comment>
<dbReference type="Pfam" id="PF01641">
    <property type="entry name" value="SelR"/>
    <property type="match status" value="1"/>
</dbReference>
<dbReference type="FunFam" id="2.170.150.20:FF:000001">
    <property type="entry name" value="Peptide methionine sulfoxide reductase MsrB"/>
    <property type="match status" value="1"/>
</dbReference>
<comment type="cofactor">
    <cofactor evidence="6">
        <name>Zn(2+)</name>
        <dbReference type="ChEBI" id="CHEBI:29105"/>
    </cofactor>
    <text evidence="6">Binds 1 zinc ion per subunit.</text>
</comment>
<dbReference type="Proteomes" id="UP001195483">
    <property type="component" value="Unassembled WGS sequence"/>
</dbReference>
<evidence type="ECO:0000256" key="2">
    <source>
        <dbReference type="ARBA" id="ARBA00022723"/>
    </source>
</evidence>
<evidence type="ECO:0000256" key="6">
    <source>
        <dbReference type="RuleBase" id="RU365044"/>
    </source>
</evidence>
<organism evidence="8 9">
    <name type="scientific">Potamilus streckersoni</name>
    <dbReference type="NCBI Taxonomy" id="2493646"/>
    <lineage>
        <taxon>Eukaryota</taxon>
        <taxon>Metazoa</taxon>
        <taxon>Spiralia</taxon>
        <taxon>Lophotrochozoa</taxon>
        <taxon>Mollusca</taxon>
        <taxon>Bivalvia</taxon>
        <taxon>Autobranchia</taxon>
        <taxon>Heteroconchia</taxon>
        <taxon>Palaeoheterodonta</taxon>
        <taxon>Unionida</taxon>
        <taxon>Unionoidea</taxon>
        <taxon>Unionidae</taxon>
        <taxon>Ambleminae</taxon>
        <taxon>Lampsilini</taxon>
        <taxon>Potamilus</taxon>
    </lineage>
</organism>
<comment type="caution">
    <text evidence="8">The sequence shown here is derived from an EMBL/GenBank/DDBJ whole genome shotgun (WGS) entry which is preliminary data.</text>
</comment>
<sequence>MSHLISPLLRVSLAVSRRSLGVARCVLEQRSAGCTVSSARAYTAPQSHTDVRSMTNEEWAKKLTPEQYSVCREKCTEPPYSGKYVNNFENGIYTCVCCGTKLFSSETKYNSESGWPSFYDAMKDEIANEKHYNILTRTDNSYGMSRTEVICRKCDSHLGHVFPDGPKPTGLRYCINSTALNFTHGKK</sequence>
<dbReference type="PANTHER" id="PTHR10173:SF52">
    <property type="entry name" value="METHIONINE-R-SULFOXIDE REDUCTASE B1"/>
    <property type="match status" value="1"/>
</dbReference>
<dbReference type="EC" id="1.8.4.12" evidence="6"/>
<dbReference type="InterPro" id="IPR028427">
    <property type="entry name" value="Met_Sox_Rdtase_MsrB"/>
</dbReference>
<reference evidence="8" key="1">
    <citation type="journal article" date="2021" name="Genome Biol. Evol.">
        <title>A High-Quality Reference Genome for a Parasitic Bivalve with Doubly Uniparental Inheritance (Bivalvia: Unionida).</title>
        <authorList>
            <person name="Smith C.H."/>
        </authorList>
    </citation>
    <scope>NUCLEOTIDE SEQUENCE</scope>
    <source>
        <strain evidence="8">CHS0354</strain>
    </source>
</reference>
<evidence type="ECO:0000259" key="7">
    <source>
        <dbReference type="PROSITE" id="PS51790"/>
    </source>
</evidence>
<dbReference type="GO" id="GO:0030091">
    <property type="term" value="P:protein repair"/>
    <property type="evidence" value="ECO:0007669"/>
    <property type="project" value="InterPro"/>
</dbReference>
<name>A0AAE0VH12_9BIVA</name>